<organism evidence="1">
    <name type="scientific">Cucumis melo</name>
    <name type="common">Muskmelon</name>
    <dbReference type="NCBI Taxonomy" id="3656"/>
    <lineage>
        <taxon>Eukaryota</taxon>
        <taxon>Viridiplantae</taxon>
        <taxon>Streptophyta</taxon>
        <taxon>Embryophyta</taxon>
        <taxon>Tracheophyta</taxon>
        <taxon>Spermatophyta</taxon>
        <taxon>Magnoliopsida</taxon>
        <taxon>eudicotyledons</taxon>
        <taxon>Gunneridae</taxon>
        <taxon>Pentapetalae</taxon>
        <taxon>rosids</taxon>
        <taxon>fabids</taxon>
        <taxon>Cucurbitales</taxon>
        <taxon>Cucurbitaceae</taxon>
        <taxon>Benincaseae</taxon>
        <taxon>Cucumis</taxon>
    </lineage>
</organism>
<accession>A0A9I9E6L6</accession>
<protein>
    <submittedName>
        <fullName evidence="1">Uncharacterized protein</fullName>
    </submittedName>
</protein>
<dbReference type="AlphaFoldDB" id="A0A9I9E6L6"/>
<proteinExistence type="predicted"/>
<sequence length="63" mass="6965">MAMAINYNNDDEDSMALFPFGSSSGFGSFGSGCYHPHLPSPTDTTIKLINYSMFNARYLVFNT</sequence>
<evidence type="ECO:0000313" key="1">
    <source>
        <dbReference type="EnsemblPlants" id="MELO3C029493.2.1"/>
    </source>
</evidence>
<reference evidence="1" key="1">
    <citation type="submission" date="2023-03" db="UniProtKB">
        <authorList>
            <consortium name="EnsemblPlants"/>
        </authorList>
    </citation>
    <scope>IDENTIFICATION</scope>
</reference>
<name>A0A9I9E6L6_CUCME</name>
<dbReference type="EnsemblPlants" id="MELO3C029493.2.1">
    <property type="protein sequence ID" value="MELO3C029493.2.1"/>
    <property type="gene ID" value="MELO3C029493.2"/>
</dbReference>
<dbReference type="Gramene" id="MELO3C029493.2.1">
    <property type="protein sequence ID" value="MELO3C029493.2.1"/>
    <property type="gene ID" value="MELO3C029493.2"/>
</dbReference>